<organism evidence="2 3">
    <name type="scientific">Zhihengliuella halotolerans</name>
    <dbReference type="NCBI Taxonomy" id="370736"/>
    <lineage>
        <taxon>Bacteria</taxon>
        <taxon>Bacillati</taxon>
        <taxon>Actinomycetota</taxon>
        <taxon>Actinomycetes</taxon>
        <taxon>Micrococcales</taxon>
        <taxon>Micrococcaceae</taxon>
        <taxon>Zhihengliuella</taxon>
    </lineage>
</organism>
<protein>
    <submittedName>
        <fullName evidence="2">Uncharacterized protein</fullName>
    </submittedName>
</protein>
<feature type="transmembrane region" description="Helical" evidence="1">
    <location>
        <begin position="21"/>
        <end position="39"/>
    </location>
</feature>
<feature type="transmembrane region" description="Helical" evidence="1">
    <location>
        <begin position="45"/>
        <end position="65"/>
    </location>
</feature>
<feature type="transmembrane region" description="Helical" evidence="1">
    <location>
        <begin position="117"/>
        <end position="138"/>
    </location>
</feature>
<comment type="caution">
    <text evidence="2">The sequence shown here is derived from an EMBL/GenBank/DDBJ whole genome shotgun (WGS) entry which is preliminary data.</text>
</comment>
<evidence type="ECO:0000256" key="1">
    <source>
        <dbReference type="SAM" id="Phobius"/>
    </source>
</evidence>
<accession>A0A4Q8AGZ1</accession>
<gene>
    <name evidence="2" type="ORF">EV380_2642</name>
</gene>
<evidence type="ECO:0000313" key="2">
    <source>
        <dbReference type="EMBL" id="RZU63035.1"/>
    </source>
</evidence>
<evidence type="ECO:0000313" key="3">
    <source>
        <dbReference type="Proteomes" id="UP000292685"/>
    </source>
</evidence>
<name>A0A4Q8AGZ1_9MICC</name>
<dbReference type="Proteomes" id="UP000292685">
    <property type="component" value="Unassembled WGS sequence"/>
</dbReference>
<keyword evidence="3" id="KW-1185">Reference proteome</keyword>
<feature type="transmembrane region" description="Helical" evidence="1">
    <location>
        <begin position="77"/>
        <end position="97"/>
    </location>
</feature>
<keyword evidence="1" id="KW-0812">Transmembrane</keyword>
<sequence>MDVVDMSTAHQVEQRDHRRPVAAVLLTLFTAGFGGWMLARADDPIMIAIAAMWILLAAVVTLLSARYWRPAAENMRWIGASGLALSVASIAAVFVLAEAEVTNLAAAETGFWQPFGPLMLVFLGMLIAPTVFSPGWPLDT</sequence>
<proteinExistence type="predicted"/>
<dbReference type="AlphaFoldDB" id="A0A4Q8AGZ1"/>
<dbReference type="EMBL" id="SHLA01000001">
    <property type="protein sequence ID" value="RZU63035.1"/>
    <property type="molecule type" value="Genomic_DNA"/>
</dbReference>
<dbReference type="RefSeq" id="WP_130451518.1">
    <property type="nucleotide sequence ID" value="NZ_SHLA01000001.1"/>
</dbReference>
<reference evidence="2 3" key="1">
    <citation type="submission" date="2019-02" db="EMBL/GenBank/DDBJ databases">
        <title>Sequencing the genomes of 1000 actinobacteria strains.</title>
        <authorList>
            <person name="Klenk H.-P."/>
        </authorList>
    </citation>
    <scope>NUCLEOTIDE SEQUENCE [LARGE SCALE GENOMIC DNA]</scope>
    <source>
        <strain evidence="2 3">DSM 17364</strain>
    </source>
</reference>
<keyword evidence="1" id="KW-1133">Transmembrane helix</keyword>
<keyword evidence="1" id="KW-0472">Membrane</keyword>